<dbReference type="Pfam" id="PF11726">
    <property type="entry name" value="YagK_YfjJ_C"/>
    <property type="match status" value="1"/>
</dbReference>
<dbReference type="InterPro" id="IPR057271">
    <property type="entry name" value="YagK_YfjJ_C"/>
</dbReference>
<feature type="domain" description="YagK/YfjJ C-terminal" evidence="1">
    <location>
        <begin position="27"/>
        <end position="191"/>
    </location>
</feature>
<comment type="caution">
    <text evidence="2">The sequence shown here is derived from an EMBL/GenBank/DDBJ whole genome shotgun (WGS) entry which is preliminary data.</text>
</comment>
<dbReference type="OrthoDB" id="5593782at2"/>
<dbReference type="AlphaFoldDB" id="A0A557NSZ1"/>
<evidence type="ECO:0000259" key="1">
    <source>
        <dbReference type="Pfam" id="PF11726"/>
    </source>
</evidence>
<sequence length="197" mass="22987">MHNTYSSENYNPNHIQDIYNTLNHSLAKHKRVTVFRFDVHIPHTSLDDPRIYRVTQFTKAFLGSLNAKLKSMTGKTVDLDYIWCKEHNLTSGAPMPHYHFALFMDGNHFRSWGDYNYQGPSLKRCIEEAWTSALDYPMEECRRGIQFGGVVTIDTYANRDCTAKYNEAVDMLSYLAKRYSKIQGQRCWGKSAQNHFR</sequence>
<evidence type="ECO:0000313" key="3">
    <source>
        <dbReference type="Proteomes" id="UP000319828"/>
    </source>
</evidence>
<evidence type="ECO:0000313" key="2">
    <source>
        <dbReference type="EMBL" id="TVO31539.1"/>
    </source>
</evidence>
<organism evidence="2 3">
    <name type="scientific">Vibrio algivorus</name>
    <dbReference type="NCBI Taxonomy" id="1667024"/>
    <lineage>
        <taxon>Bacteria</taxon>
        <taxon>Pseudomonadati</taxon>
        <taxon>Pseudomonadota</taxon>
        <taxon>Gammaproteobacteria</taxon>
        <taxon>Vibrionales</taxon>
        <taxon>Vibrionaceae</taxon>
        <taxon>Vibrio</taxon>
    </lineage>
</organism>
<dbReference type="RefSeq" id="WP_144389257.1">
    <property type="nucleotide sequence ID" value="NZ_CANNCB010000085.1"/>
</dbReference>
<dbReference type="EMBL" id="VMKJ01000076">
    <property type="protein sequence ID" value="TVO31539.1"/>
    <property type="molecule type" value="Genomic_DNA"/>
</dbReference>
<protein>
    <submittedName>
        <fullName evidence="2">Inovirus Gp2 family protein</fullName>
    </submittedName>
</protein>
<reference evidence="2 3" key="1">
    <citation type="submission" date="2019-07" db="EMBL/GenBank/DDBJ databases">
        <title>The draft genome sequence of Vibrio algivorus M1486.</title>
        <authorList>
            <person name="Meng X."/>
        </authorList>
    </citation>
    <scope>NUCLEOTIDE SEQUENCE [LARGE SCALE GENOMIC DNA]</scope>
    <source>
        <strain evidence="2 3">M1486</strain>
    </source>
</reference>
<dbReference type="Proteomes" id="UP000319828">
    <property type="component" value="Unassembled WGS sequence"/>
</dbReference>
<accession>A0A557NSZ1</accession>
<gene>
    <name evidence="2" type="ORF">FOF44_17940</name>
</gene>
<proteinExistence type="predicted"/>
<name>A0A557NSZ1_9VIBR</name>